<dbReference type="FunCoup" id="A0A1D6EGX8">
    <property type="interactions" value="2709"/>
</dbReference>
<dbReference type="SUPFAM" id="SSF50249">
    <property type="entry name" value="Nucleic acid-binding proteins"/>
    <property type="match status" value="1"/>
</dbReference>
<dbReference type="EMBL" id="CM007648">
    <property type="protein sequence ID" value="ONM19397.1"/>
    <property type="molecule type" value="Genomic_DNA"/>
</dbReference>
<dbReference type="Pfam" id="PF00782">
    <property type="entry name" value="DSPc"/>
    <property type="match status" value="1"/>
</dbReference>
<feature type="binding site" evidence="15">
    <location>
        <begin position="616"/>
        <end position="621"/>
    </location>
    <ligand>
        <name>GTP</name>
        <dbReference type="ChEBI" id="CHEBI:37565"/>
    </ligand>
</feature>
<dbReference type="Gene3D" id="3.30.470.30">
    <property type="entry name" value="DNA ligase/mRNA capping enzyme"/>
    <property type="match status" value="1"/>
</dbReference>
<dbReference type="FunFam" id="2.40.50.140:FF:000188">
    <property type="entry name" value="mRNA capping enzyme family protein"/>
    <property type="match status" value="1"/>
</dbReference>
<dbReference type="SUPFAM" id="SSF52799">
    <property type="entry name" value="(Phosphotyrosine protein) phosphatases II"/>
    <property type="match status" value="1"/>
</dbReference>
<keyword evidence="17" id="KW-0472">Membrane</keyword>
<feature type="binding site" evidence="15">
    <location>
        <begin position="423"/>
        <end position="425"/>
    </location>
    <ligand>
        <name>GTP</name>
        <dbReference type="ChEBI" id="CHEBI:37565"/>
    </ligand>
</feature>
<dbReference type="InterPro" id="IPR001339">
    <property type="entry name" value="mRNA_cap_enzyme_adenylation"/>
</dbReference>
<dbReference type="InterPro" id="IPR000340">
    <property type="entry name" value="Dual-sp_phosphatase_cat-dom"/>
</dbReference>
<sequence length="717" mass="83433">MTFYTNMDLNASPVPDDDEQQPYDDSVEVGYAQTEHVESAVATLRREREERRKRLKREQQDDGSRLHSQQIRNDYAPQPKRHSRIKEAPQGWLDCPAFGEPIDKIIPSKVPLDETFNESVPPGKRYSSKQLVNKQRKAGREIGLVIDLTNTTRYYSPAEWTKQGTKYAKIACKGRDAVPDNESVNKFVYEAMMFLDRQKQSKNPKYILVHCTHGHNRTGFMIIHYLMRTHVSCVAEAISIFAQRRPPGIYKRDYIEALYSFYHEVPDNMMIACPPTPEWKRPDDLDLNGEAKQDDDDDNGDPGPLHNESEDKVITNDDVLGDEVPYDQQEALRVLCYRLLEMPLGRGHAHFPGSHPVSLNSENLQLLRQRYYYATWKADGTRYMMLIMRHGCFLIDRNFSFRRVQMRFPHRSLQGLQDMTLIDGEMIIDTVPDSGLKRRYLAYDLMALGSVSKTRLPFSERWKMLEDEIIQPRNNEKGLERGAKSNPLYKYDMELFSVRRKAFWVLLTVKKVLKVFIPSLCHDADGLIFQGWDDPYVTRTHEGLLKWKYPEMNSVDFLFELTNDNRQLVFLYERGKKKLMDGARISFTDDVDPSSVAGRIVECSWNKEEQCWACMRIRSDKSTPNDINTYRKAGSYILFVVLHLLIYFLLGTLLIMLSKTFTSAILSVMRSITDNITEEKLLEETDEITLLPMYADRMNVRVHTKMAQHRRRLPPQC</sequence>
<dbReference type="InterPro" id="IPR020422">
    <property type="entry name" value="TYR_PHOSPHATASE_DUAL_dom"/>
</dbReference>
<keyword evidence="17" id="KW-1133">Transmembrane helix</keyword>
<keyword evidence="10 15" id="KW-0342">GTP-binding</keyword>
<protein>
    <recommendedName>
        <fullName evidence="2">mRNA guanylyltransferase</fullName>
        <ecNumber evidence="2">2.7.7.50</ecNumber>
    </recommendedName>
</protein>
<evidence type="ECO:0000256" key="7">
    <source>
        <dbReference type="ARBA" id="ARBA00022801"/>
    </source>
</evidence>
<keyword evidence="3" id="KW-0507">mRNA processing</keyword>
<keyword evidence="6 15" id="KW-0547">Nucleotide-binding</keyword>
<feature type="transmembrane region" description="Helical" evidence="17">
    <location>
        <begin position="636"/>
        <end position="657"/>
    </location>
</feature>
<feature type="binding site" evidence="15">
    <location>
        <position position="382"/>
    </location>
    <ligand>
        <name>GTP</name>
        <dbReference type="ChEBI" id="CHEBI:37565"/>
    </ligand>
</feature>
<evidence type="ECO:0000256" key="11">
    <source>
        <dbReference type="ARBA" id="ARBA00023242"/>
    </source>
</evidence>
<dbReference type="GO" id="GO:0006370">
    <property type="term" value="P:7-methylguanosine mRNA capping"/>
    <property type="evidence" value="ECO:0007669"/>
    <property type="project" value="UniProtKB-KW"/>
</dbReference>
<evidence type="ECO:0000259" key="19">
    <source>
        <dbReference type="PROSITE" id="PS50056"/>
    </source>
</evidence>
<evidence type="ECO:0000256" key="14">
    <source>
        <dbReference type="PIRSR" id="PIRSR036958-2"/>
    </source>
</evidence>
<dbReference type="ExpressionAtlas" id="A0A1D6EGX8">
    <property type="expression patterns" value="baseline and differential"/>
</dbReference>
<evidence type="ECO:0000256" key="13">
    <source>
        <dbReference type="PIRSR" id="PIRSR036958-1"/>
    </source>
</evidence>
<dbReference type="EMBL" id="CM007648">
    <property type="protein sequence ID" value="ONM19407.1"/>
    <property type="molecule type" value="Genomic_DNA"/>
</dbReference>
<dbReference type="Pfam" id="PF01331">
    <property type="entry name" value="mRNA_cap_enzyme"/>
    <property type="match status" value="1"/>
</dbReference>
<dbReference type="STRING" id="4577.A0A1D6EGX8"/>
<feature type="compositionally biased region" description="Acidic residues" evidence="16">
    <location>
        <begin position="15"/>
        <end position="27"/>
    </location>
</feature>
<evidence type="ECO:0000256" key="1">
    <source>
        <dbReference type="ARBA" id="ARBA00004123"/>
    </source>
</evidence>
<dbReference type="PROSITE" id="PS50054">
    <property type="entry name" value="TYR_PHOSPHATASE_DUAL"/>
    <property type="match status" value="1"/>
</dbReference>
<dbReference type="FunFam" id="3.30.470.30:FF:000005">
    <property type="entry name" value="mRNA capping enzyme, putative"/>
    <property type="match status" value="1"/>
</dbReference>
<dbReference type="SMR" id="A0A1D6EGX8"/>
<feature type="active site" description="N6-GMP-lysine intermediate" evidence="14">
    <location>
        <position position="377"/>
    </location>
</feature>
<reference evidence="20" key="1">
    <citation type="submission" date="2015-12" db="EMBL/GenBank/DDBJ databases">
        <title>Update maize B73 reference genome by single molecule sequencing technologies.</title>
        <authorList>
            <consortium name="Maize Genome Sequencing Project"/>
            <person name="Ware D."/>
        </authorList>
    </citation>
    <scope>NUCLEOTIDE SEQUENCE [LARGE SCALE GENOMIC DNA]</scope>
    <source>
        <tissue evidence="20">Seedling</tissue>
    </source>
</reference>
<dbReference type="PANTHER" id="PTHR10367">
    <property type="entry name" value="MRNA-CAPPING ENZYME"/>
    <property type="match status" value="1"/>
</dbReference>
<dbReference type="InterPro" id="IPR012340">
    <property type="entry name" value="NA-bd_OB-fold"/>
</dbReference>
<dbReference type="SMART" id="SM00195">
    <property type="entry name" value="DSPc"/>
    <property type="match status" value="1"/>
</dbReference>
<dbReference type="InParanoid" id="A0A1D6EGX8"/>
<accession>A0A3L6FXF8</accession>
<dbReference type="PROSITE" id="PS50056">
    <property type="entry name" value="TYR_PHOSPHATASE_2"/>
    <property type="match status" value="1"/>
</dbReference>
<accession>A0A1D6EGX8</accession>
<dbReference type="FunFam" id="3.90.190.10:FF:000055">
    <property type="entry name" value="mRNA capping enzyme family protein"/>
    <property type="match status" value="1"/>
</dbReference>
<dbReference type="IntAct" id="A0A1D6EGX8">
    <property type="interactions" value="7"/>
</dbReference>
<keyword evidence="17" id="KW-0812">Transmembrane</keyword>
<evidence type="ECO:0000256" key="17">
    <source>
        <dbReference type="SAM" id="Phobius"/>
    </source>
</evidence>
<gene>
    <name evidence="20" type="ORF">ZEAMMB73_Zm00001d004669</name>
</gene>
<evidence type="ECO:0000256" key="16">
    <source>
        <dbReference type="SAM" id="MobiDB-lite"/>
    </source>
</evidence>
<keyword evidence="5" id="KW-0548">Nucleotidyltransferase</keyword>
<evidence type="ECO:0000256" key="6">
    <source>
        <dbReference type="ARBA" id="ARBA00022741"/>
    </source>
</evidence>
<dbReference type="CDD" id="cd14502">
    <property type="entry name" value="RNA_5'-triphosphatase"/>
    <property type="match status" value="1"/>
</dbReference>
<dbReference type="Gene3D" id="2.40.50.140">
    <property type="entry name" value="Nucleic acid-binding proteins"/>
    <property type="match status" value="1"/>
</dbReference>
<feature type="active site" description="Phosphocysteine intermediate" evidence="13">
    <location>
        <position position="211"/>
    </location>
</feature>
<dbReference type="PIRSF" id="PIRSF036958">
    <property type="entry name" value="mRNA_capping_HCE"/>
    <property type="match status" value="1"/>
</dbReference>
<keyword evidence="9" id="KW-0506">mRNA capping</keyword>
<dbReference type="GO" id="GO:0004484">
    <property type="term" value="F:mRNA guanylyltransferase activity"/>
    <property type="evidence" value="ECO:0007669"/>
    <property type="project" value="UniProtKB-EC"/>
</dbReference>
<evidence type="ECO:0000256" key="2">
    <source>
        <dbReference type="ARBA" id="ARBA00012475"/>
    </source>
</evidence>
<evidence type="ECO:0000256" key="3">
    <source>
        <dbReference type="ARBA" id="ARBA00022664"/>
    </source>
</evidence>
<dbReference type="InterPro" id="IPR013846">
    <property type="entry name" value="mRNA_cap_enzyme_C"/>
</dbReference>
<evidence type="ECO:0000256" key="10">
    <source>
        <dbReference type="ARBA" id="ARBA00023134"/>
    </source>
</evidence>
<evidence type="ECO:0000256" key="5">
    <source>
        <dbReference type="ARBA" id="ARBA00022695"/>
    </source>
</evidence>
<feature type="region of interest" description="Disordered" evidence="16">
    <location>
        <begin position="282"/>
        <end position="316"/>
    </location>
</feature>
<dbReference type="InterPro" id="IPR017074">
    <property type="entry name" value="mRNA_cap_enz_bifunc"/>
</dbReference>
<dbReference type="GO" id="GO:0140818">
    <property type="term" value="F:mRNA 5'-triphosphate monophosphatase activity"/>
    <property type="evidence" value="ECO:0007669"/>
    <property type="project" value="InterPro"/>
</dbReference>
<keyword evidence="8" id="KW-0904">Protein phosphatase</keyword>
<dbReference type="GO" id="GO:0004721">
    <property type="term" value="F:phosphoprotein phosphatase activity"/>
    <property type="evidence" value="ECO:0007669"/>
    <property type="project" value="UniProtKB-KW"/>
</dbReference>
<evidence type="ECO:0000256" key="12">
    <source>
        <dbReference type="ARBA" id="ARBA00044624"/>
    </source>
</evidence>
<dbReference type="AlphaFoldDB" id="A0A1D6EGX8"/>
<comment type="subcellular location">
    <subcellularLocation>
        <location evidence="1">Nucleus</location>
    </subcellularLocation>
</comment>
<dbReference type="CDD" id="cd07895">
    <property type="entry name" value="Adenylation_mRNA_capping"/>
    <property type="match status" value="1"/>
</dbReference>
<evidence type="ECO:0000313" key="20">
    <source>
        <dbReference type="EMBL" id="ONM19408.1"/>
    </source>
</evidence>
<dbReference type="InterPro" id="IPR016130">
    <property type="entry name" value="Tyr_Pase_AS"/>
</dbReference>
<evidence type="ECO:0000259" key="18">
    <source>
        <dbReference type="PROSITE" id="PS50054"/>
    </source>
</evidence>
<feature type="compositionally biased region" description="Basic and acidic residues" evidence="16">
    <location>
        <begin position="44"/>
        <end position="65"/>
    </location>
</feature>
<dbReference type="Pfam" id="PF03919">
    <property type="entry name" value="mRNA_cap_C"/>
    <property type="match status" value="1"/>
</dbReference>
<name>A0A1D6EGX8_MAIZE</name>
<feature type="binding site" evidence="15">
    <location>
        <begin position="546"/>
        <end position="548"/>
    </location>
    <ligand>
        <name>GTP</name>
        <dbReference type="ChEBI" id="CHEBI:37565"/>
    </ligand>
</feature>
<organism evidence="20">
    <name type="scientific">Zea mays</name>
    <name type="common">Maize</name>
    <dbReference type="NCBI Taxonomy" id="4577"/>
    <lineage>
        <taxon>Eukaryota</taxon>
        <taxon>Viridiplantae</taxon>
        <taxon>Streptophyta</taxon>
        <taxon>Embryophyta</taxon>
        <taxon>Tracheophyta</taxon>
        <taxon>Spermatophyta</taxon>
        <taxon>Magnoliopsida</taxon>
        <taxon>Liliopsida</taxon>
        <taxon>Poales</taxon>
        <taxon>Poaceae</taxon>
        <taxon>PACMAD clade</taxon>
        <taxon>Panicoideae</taxon>
        <taxon>Andropogonodae</taxon>
        <taxon>Andropogoneae</taxon>
        <taxon>Tripsacinae</taxon>
        <taxon>Zea</taxon>
    </lineage>
</organism>
<feature type="domain" description="Tyrosine-protein phosphatase" evidence="18">
    <location>
        <begin position="115"/>
        <end position="268"/>
    </location>
</feature>
<keyword evidence="4" id="KW-0808">Transferase</keyword>
<dbReference type="InterPro" id="IPR029021">
    <property type="entry name" value="Prot-tyrosine_phosphatase-like"/>
</dbReference>
<dbReference type="Gene3D" id="3.90.190.10">
    <property type="entry name" value="Protein tyrosine phosphatase superfamily"/>
    <property type="match status" value="1"/>
</dbReference>
<dbReference type="EMBL" id="CM007648">
    <property type="protein sequence ID" value="ONM19408.1"/>
    <property type="molecule type" value="Genomic_DNA"/>
</dbReference>
<dbReference type="GO" id="GO:0005525">
    <property type="term" value="F:GTP binding"/>
    <property type="evidence" value="ECO:0007669"/>
    <property type="project" value="UniProtKB-KW"/>
</dbReference>
<dbReference type="PANTHER" id="PTHR10367:SF17">
    <property type="entry name" value="MRNA-CAPPING ENZYME"/>
    <property type="match status" value="1"/>
</dbReference>
<keyword evidence="11" id="KW-0539">Nucleus</keyword>
<evidence type="ECO:0000256" key="4">
    <source>
        <dbReference type="ARBA" id="ARBA00022679"/>
    </source>
</evidence>
<feature type="compositionally biased region" description="Basic and acidic residues" evidence="16">
    <location>
        <begin position="282"/>
        <end position="292"/>
    </location>
</feature>
<dbReference type="EC" id="2.7.7.50" evidence="2"/>
<dbReference type="PROSITE" id="PS00383">
    <property type="entry name" value="TYR_PHOSPHATASE_1"/>
    <property type="match status" value="1"/>
</dbReference>
<dbReference type="GO" id="GO:0005634">
    <property type="term" value="C:nucleus"/>
    <property type="evidence" value="ECO:0007669"/>
    <property type="project" value="UniProtKB-SubCell"/>
</dbReference>
<dbReference type="GO" id="GO:0005524">
    <property type="term" value="F:ATP binding"/>
    <property type="evidence" value="ECO:0007669"/>
    <property type="project" value="InterPro"/>
</dbReference>
<evidence type="ECO:0000256" key="15">
    <source>
        <dbReference type="PIRSR" id="PIRSR036958-3"/>
    </source>
</evidence>
<dbReference type="InterPro" id="IPR051029">
    <property type="entry name" value="mRNA_Capping_Enz/RNA_Phosphat"/>
</dbReference>
<dbReference type="SUPFAM" id="SSF56091">
    <property type="entry name" value="DNA ligase/mRNA capping enzyme, catalytic domain"/>
    <property type="match status" value="1"/>
</dbReference>
<feature type="region of interest" description="Disordered" evidence="16">
    <location>
        <begin position="1"/>
        <end position="84"/>
    </location>
</feature>
<keyword evidence="7" id="KW-0378">Hydrolase</keyword>
<comment type="catalytic activity">
    <reaction evidence="12">
        <text>a 5'-end diphospho-ribonucleoside in mRNA + GTP + H(+) = a 5'-end (5'-triphosphoguanosine)-ribonucleoside in mRNA + diphosphate</text>
        <dbReference type="Rhea" id="RHEA:67012"/>
        <dbReference type="Rhea" id="RHEA-COMP:17165"/>
        <dbReference type="Rhea" id="RHEA-COMP:17166"/>
        <dbReference type="ChEBI" id="CHEBI:15378"/>
        <dbReference type="ChEBI" id="CHEBI:33019"/>
        <dbReference type="ChEBI" id="CHEBI:37565"/>
        <dbReference type="ChEBI" id="CHEBI:167616"/>
        <dbReference type="ChEBI" id="CHEBI:167617"/>
        <dbReference type="EC" id="2.7.7.50"/>
    </reaction>
    <physiologicalReaction direction="left-to-right" evidence="12">
        <dbReference type="Rhea" id="RHEA:67013"/>
    </physiologicalReaction>
</comment>
<dbReference type="InterPro" id="IPR000387">
    <property type="entry name" value="Tyr_Pase_dom"/>
</dbReference>
<evidence type="ECO:0000256" key="9">
    <source>
        <dbReference type="ARBA" id="ARBA00023042"/>
    </source>
</evidence>
<feature type="binding site" evidence="15">
    <location>
        <position position="397"/>
    </location>
    <ligand>
        <name>GTP</name>
        <dbReference type="ChEBI" id="CHEBI:37565"/>
    </ligand>
</feature>
<evidence type="ECO:0000256" key="8">
    <source>
        <dbReference type="ARBA" id="ARBA00022912"/>
    </source>
</evidence>
<feature type="domain" description="Tyrosine specific protein phosphatases" evidence="19">
    <location>
        <begin position="185"/>
        <end position="256"/>
    </location>
</feature>
<proteinExistence type="predicted"/>